<feature type="region of interest" description="Disordered" evidence="11">
    <location>
        <begin position="1"/>
        <end position="41"/>
    </location>
</feature>
<evidence type="ECO:0000256" key="6">
    <source>
        <dbReference type="ARBA" id="ARBA00022807"/>
    </source>
</evidence>
<feature type="domain" description="Peptidase C54 catalytic" evidence="12">
    <location>
        <begin position="103"/>
        <end position="372"/>
    </location>
</feature>
<feature type="compositionally biased region" description="Low complexity" evidence="11">
    <location>
        <begin position="1"/>
        <end position="15"/>
    </location>
</feature>
<dbReference type="Proteomes" id="UP001527925">
    <property type="component" value="Unassembled WGS sequence"/>
</dbReference>
<keyword evidence="2" id="KW-0813">Transport</keyword>
<evidence type="ECO:0000256" key="8">
    <source>
        <dbReference type="ARBA" id="ARBA00023006"/>
    </source>
</evidence>
<comment type="function">
    <text evidence="10">Required for selective autophagic degradation of the nucleus (nucleophagy) as well as for mitophagy which contributes to regulate mitochondrial quantity and quality by eliminating the mitochondria to a basal level to fulfill cellular energy requirements and preventing excess ROS production.</text>
</comment>
<evidence type="ECO:0000256" key="3">
    <source>
        <dbReference type="ARBA" id="ARBA00022490"/>
    </source>
</evidence>
<keyword evidence="7" id="KW-0653">Protein transport</keyword>
<evidence type="ECO:0000256" key="11">
    <source>
        <dbReference type="SAM" id="MobiDB-lite"/>
    </source>
</evidence>
<evidence type="ECO:0000256" key="1">
    <source>
        <dbReference type="ARBA" id="ARBA00010958"/>
    </source>
</evidence>
<gene>
    <name evidence="13" type="primary">ATG4</name>
    <name evidence="13" type="ORF">HK105_209189</name>
</gene>
<organism evidence="13 14">
    <name type="scientific">Polyrhizophydium stewartii</name>
    <dbReference type="NCBI Taxonomy" id="2732419"/>
    <lineage>
        <taxon>Eukaryota</taxon>
        <taxon>Fungi</taxon>
        <taxon>Fungi incertae sedis</taxon>
        <taxon>Chytridiomycota</taxon>
        <taxon>Chytridiomycota incertae sedis</taxon>
        <taxon>Chytridiomycetes</taxon>
        <taxon>Rhizophydiales</taxon>
        <taxon>Rhizophydiales incertae sedis</taxon>
        <taxon>Polyrhizophydium</taxon>
    </lineage>
</organism>
<evidence type="ECO:0000313" key="13">
    <source>
        <dbReference type="EMBL" id="KAL2911351.1"/>
    </source>
</evidence>
<name>A0ABR4MVQ2_9FUNG</name>
<keyword evidence="3 10" id="KW-0963">Cytoplasm</keyword>
<evidence type="ECO:0000256" key="4">
    <source>
        <dbReference type="ARBA" id="ARBA00022670"/>
    </source>
</evidence>
<protein>
    <recommendedName>
        <fullName evidence="10">Cysteine protease</fullName>
        <ecNumber evidence="10">3.4.22.-</ecNumber>
    </recommendedName>
</protein>
<dbReference type="GO" id="GO:0008233">
    <property type="term" value="F:peptidase activity"/>
    <property type="evidence" value="ECO:0007669"/>
    <property type="project" value="UniProtKB-KW"/>
</dbReference>
<dbReference type="PANTHER" id="PTHR22624:SF49">
    <property type="entry name" value="CYSTEINE PROTEASE"/>
    <property type="match status" value="1"/>
</dbReference>
<keyword evidence="10" id="KW-0539">Nucleus</keyword>
<evidence type="ECO:0000256" key="10">
    <source>
        <dbReference type="RuleBase" id="RU363115"/>
    </source>
</evidence>
<accession>A0ABR4MVQ2</accession>
<sequence>MGDSSGSSGPAPAQQRPRDDPEDDFAAARDSPAGQPPIRAADDTLWQRFSEGLSFLMRTARDKLRRLDGAEELLRFARYPSPRGSGGQVLFLARTYPSLAHPDFLDDFQSRLWITYRRGFPPIKPSSFTSDSGWGCMLRSGQMLLANALLFHLLGRDWRIADKSEGSWLAYTQIVSRFLDVNASPFSIHRIAILGKQFDKEIGEWFGPSTISQVLRVLVNDDPWSSMRVHVANDGVVYKNEIRTLLAKTREDGKPTSVLLLIPLRLGVDTMNPVYYPAIKHCFGISHCVGIAGGRPNSSLFFLGNDQDNLIYLDPHYLRPCVEPRDLSSYKMEDLLSYHCETVRLLPIASMDPSLVIGFYCRDAGEFDSLCTAISGLAEGQTPLFSVEEDTPRFDADVDIVSEEDF</sequence>
<evidence type="ECO:0000256" key="9">
    <source>
        <dbReference type="ARBA" id="ARBA00029362"/>
    </source>
</evidence>
<evidence type="ECO:0000259" key="12">
    <source>
        <dbReference type="Pfam" id="PF03416"/>
    </source>
</evidence>
<keyword evidence="6" id="KW-0788">Thiol protease</keyword>
<keyword evidence="4 10" id="KW-0645">Protease</keyword>
<keyword evidence="8" id="KW-0072">Autophagy</keyword>
<evidence type="ECO:0000256" key="7">
    <source>
        <dbReference type="ARBA" id="ARBA00022927"/>
    </source>
</evidence>
<dbReference type="Pfam" id="PF03416">
    <property type="entry name" value="Peptidase_C54"/>
    <property type="match status" value="1"/>
</dbReference>
<keyword evidence="5 10" id="KW-0378">Hydrolase</keyword>
<reference evidence="13 14" key="1">
    <citation type="submission" date="2023-09" db="EMBL/GenBank/DDBJ databases">
        <title>Pangenome analysis of Batrachochytrium dendrobatidis and related Chytrids.</title>
        <authorList>
            <person name="Yacoub M.N."/>
            <person name="Stajich J.E."/>
            <person name="James T.Y."/>
        </authorList>
    </citation>
    <scope>NUCLEOTIDE SEQUENCE [LARGE SCALE GENOMIC DNA]</scope>
    <source>
        <strain evidence="13 14">JEL0888</strain>
    </source>
</reference>
<evidence type="ECO:0000256" key="5">
    <source>
        <dbReference type="ARBA" id="ARBA00022801"/>
    </source>
</evidence>
<dbReference type="InterPro" id="IPR046792">
    <property type="entry name" value="Peptidase_C54_cat"/>
</dbReference>
<comment type="subcellular location">
    <subcellularLocation>
        <location evidence="10">Nucleus</location>
    </subcellularLocation>
    <subcellularLocation>
        <location evidence="10">Cytoplasm</location>
    </subcellularLocation>
</comment>
<dbReference type="PANTHER" id="PTHR22624">
    <property type="entry name" value="CYSTEINE PROTEASE ATG4"/>
    <property type="match status" value="1"/>
</dbReference>
<evidence type="ECO:0000256" key="2">
    <source>
        <dbReference type="ARBA" id="ARBA00022448"/>
    </source>
</evidence>
<keyword evidence="14" id="KW-1185">Reference proteome</keyword>
<dbReference type="InterPro" id="IPR038765">
    <property type="entry name" value="Papain-like_cys_pep_sf"/>
</dbReference>
<proteinExistence type="inferred from homology"/>
<dbReference type="GO" id="GO:0006508">
    <property type="term" value="P:proteolysis"/>
    <property type="evidence" value="ECO:0007669"/>
    <property type="project" value="UniProtKB-KW"/>
</dbReference>
<dbReference type="InterPro" id="IPR005078">
    <property type="entry name" value="Peptidase_C54"/>
</dbReference>
<dbReference type="EC" id="3.4.22.-" evidence="10"/>
<comment type="catalytic activity">
    <reaction evidence="9">
        <text>[protein]-C-terminal L-amino acid-glycyl-phosphatidylethanolamide + H2O = [protein]-C-terminal L-amino acid-glycine + a 1,2-diacyl-sn-glycero-3-phosphoethanolamine</text>
        <dbReference type="Rhea" id="RHEA:67548"/>
        <dbReference type="Rhea" id="RHEA-COMP:17323"/>
        <dbReference type="Rhea" id="RHEA-COMP:17324"/>
        <dbReference type="ChEBI" id="CHEBI:15377"/>
        <dbReference type="ChEBI" id="CHEBI:64612"/>
        <dbReference type="ChEBI" id="CHEBI:172940"/>
        <dbReference type="ChEBI" id="CHEBI:172941"/>
    </reaction>
    <physiologicalReaction direction="left-to-right" evidence="9">
        <dbReference type="Rhea" id="RHEA:67549"/>
    </physiologicalReaction>
</comment>
<dbReference type="EMBL" id="JADGIZ020000117">
    <property type="protein sequence ID" value="KAL2911351.1"/>
    <property type="molecule type" value="Genomic_DNA"/>
</dbReference>
<comment type="similarity">
    <text evidence="1 10">Belongs to the peptidase C54 family.</text>
</comment>
<dbReference type="SUPFAM" id="SSF54001">
    <property type="entry name" value="Cysteine proteinases"/>
    <property type="match status" value="1"/>
</dbReference>
<comment type="caution">
    <text evidence="13">The sequence shown here is derived from an EMBL/GenBank/DDBJ whole genome shotgun (WGS) entry which is preliminary data.</text>
</comment>
<evidence type="ECO:0000313" key="14">
    <source>
        <dbReference type="Proteomes" id="UP001527925"/>
    </source>
</evidence>